<dbReference type="EMBL" id="CP042997">
    <property type="protein sequence ID" value="QEH38801.1"/>
    <property type="molecule type" value="Genomic_DNA"/>
</dbReference>
<gene>
    <name evidence="2" type="ORF">OJF2_74110</name>
</gene>
<keyword evidence="3" id="KW-1185">Reference proteome</keyword>
<organism evidence="2 3">
    <name type="scientific">Aquisphaera giovannonii</name>
    <dbReference type="NCBI Taxonomy" id="406548"/>
    <lineage>
        <taxon>Bacteria</taxon>
        <taxon>Pseudomonadati</taxon>
        <taxon>Planctomycetota</taxon>
        <taxon>Planctomycetia</taxon>
        <taxon>Isosphaerales</taxon>
        <taxon>Isosphaeraceae</taxon>
        <taxon>Aquisphaera</taxon>
    </lineage>
</organism>
<dbReference type="Proteomes" id="UP000324233">
    <property type="component" value="Chromosome"/>
</dbReference>
<evidence type="ECO:0000313" key="2">
    <source>
        <dbReference type="EMBL" id="QEH38801.1"/>
    </source>
</evidence>
<evidence type="ECO:0000313" key="3">
    <source>
        <dbReference type="Proteomes" id="UP000324233"/>
    </source>
</evidence>
<evidence type="ECO:0000256" key="1">
    <source>
        <dbReference type="SAM" id="MobiDB-lite"/>
    </source>
</evidence>
<dbReference type="InterPro" id="IPR010985">
    <property type="entry name" value="Ribbon_hlx_hlx"/>
</dbReference>
<dbReference type="SUPFAM" id="SSF47598">
    <property type="entry name" value="Ribbon-helix-helix"/>
    <property type="match status" value="1"/>
</dbReference>
<dbReference type="OrthoDB" id="9812023at2"/>
<feature type="region of interest" description="Disordered" evidence="1">
    <location>
        <begin position="39"/>
        <end position="58"/>
    </location>
</feature>
<dbReference type="KEGG" id="agv:OJF2_74110"/>
<proteinExistence type="predicted"/>
<dbReference type="RefSeq" id="WP_148598202.1">
    <property type="nucleotide sequence ID" value="NZ_CP042997.1"/>
</dbReference>
<sequence>MTLTVHLPDDLERRLRECAARDGRAPEEYVVLLIERDAAGQGGGRPVESAGLSPGRAASLSDSEFEALLDELAVGPGLPPLPADFSRADLYADHD</sequence>
<protein>
    <recommendedName>
        <fullName evidence="4">Antitoxin</fullName>
    </recommendedName>
</protein>
<dbReference type="AlphaFoldDB" id="A0A5B9WFP1"/>
<reference evidence="2 3" key="1">
    <citation type="submission" date="2019-08" db="EMBL/GenBank/DDBJ databases">
        <title>Deep-cultivation of Planctomycetes and their phenomic and genomic characterization uncovers novel biology.</title>
        <authorList>
            <person name="Wiegand S."/>
            <person name="Jogler M."/>
            <person name="Boedeker C."/>
            <person name="Pinto D."/>
            <person name="Vollmers J."/>
            <person name="Rivas-Marin E."/>
            <person name="Kohn T."/>
            <person name="Peeters S.H."/>
            <person name="Heuer A."/>
            <person name="Rast P."/>
            <person name="Oberbeckmann S."/>
            <person name="Bunk B."/>
            <person name="Jeske O."/>
            <person name="Meyerdierks A."/>
            <person name="Storesund J.E."/>
            <person name="Kallscheuer N."/>
            <person name="Luecker S."/>
            <person name="Lage O.M."/>
            <person name="Pohl T."/>
            <person name="Merkel B.J."/>
            <person name="Hornburger P."/>
            <person name="Mueller R.-W."/>
            <person name="Bruemmer F."/>
            <person name="Labrenz M."/>
            <person name="Spormann A.M."/>
            <person name="Op den Camp H."/>
            <person name="Overmann J."/>
            <person name="Amann R."/>
            <person name="Jetten M.S.M."/>
            <person name="Mascher T."/>
            <person name="Medema M.H."/>
            <person name="Devos D.P."/>
            <person name="Kaster A.-K."/>
            <person name="Ovreas L."/>
            <person name="Rohde M."/>
            <person name="Galperin M.Y."/>
            <person name="Jogler C."/>
        </authorList>
    </citation>
    <scope>NUCLEOTIDE SEQUENCE [LARGE SCALE GENOMIC DNA]</scope>
    <source>
        <strain evidence="2 3">OJF2</strain>
    </source>
</reference>
<name>A0A5B9WFP1_9BACT</name>
<evidence type="ECO:0008006" key="4">
    <source>
        <dbReference type="Google" id="ProtNLM"/>
    </source>
</evidence>
<dbReference type="GO" id="GO:0006355">
    <property type="term" value="P:regulation of DNA-templated transcription"/>
    <property type="evidence" value="ECO:0007669"/>
    <property type="project" value="InterPro"/>
</dbReference>
<accession>A0A5B9WFP1</accession>